<comment type="caution">
    <text evidence="16">The sequence shown here is derived from an EMBL/GenBank/DDBJ whole genome shotgun (WGS) entry which is preliminary data.</text>
</comment>
<dbReference type="Proteomes" id="UP000806542">
    <property type="component" value="Unassembled WGS sequence"/>
</dbReference>
<dbReference type="GO" id="GO:0003677">
    <property type="term" value="F:DNA binding"/>
    <property type="evidence" value="ECO:0007669"/>
    <property type="project" value="UniProtKB-KW"/>
</dbReference>
<evidence type="ECO:0000256" key="5">
    <source>
        <dbReference type="ARBA" id="ARBA00022806"/>
    </source>
</evidence>
<keyword evidence="17" id="KW-1185">Reference proteome</keyword>
<accession>A0A9D5M791</accession>
<dbReference type="Gene3D" id="1.10.486.10">
    <property type="entry name" value="PCRA, domain 4"/>
    <property type="match status" value="1"/>
</dbReference>
<reference evidence="16" key="1">
    <citation type="submission" date="2020-10" db="EMBL/GenBank/DDBJ databases">
        <title>ChiBAC.</title>
        <authorList>
            <person name="Zenner C."/>
            <person name="Hitch T.C.A."/>
            <person name="Clavel T."/>
        </authorList>
    </citation>
    <scope>NUCLEOTIDE SEQUENCE</scope>
    <source>
        <strain evidence="16">DSM 107454</strain>
    </source>
</reference>
<evidence type="ECO:0000256" key="4">
    <source>
        <dbReference type="ARBA" id="ARBA00022801"/>
    </source>
</evidence>
<evidence type="ECO:0000256" key="13">
    <source>
        <dbReference type="PROSITE-ProRule" id="PRU00560"/>
    </source>
</evidence>
<comment type="catalytic activity">
    <reaction evidence="9">
        <text>Couples ATP hydrolysis with the unwinding of duplex DNA by translocating in the 3'-5' direction.</text>
        <dbReference type="EC" id="5.6.2.4"/>
    </reaction>
</comment>
<dbReference type="GO" id="GO:0005524">
    <property type="term" value="F:ATP binding"/>
    <property type="evidence" value="ECO:0007669"/>
    <property type="project" value="UniProtKB-UniRule"/>
</dbReference>
<evidence type="ECO:0000256" key="2">
    <source>
        <dbReference type="ARBA" id="ARBA00014807"/>
    </source>
</evidence>
<evidence type="ECO:0000256" key="1">
    <source>
        <dbReference type="ARBA" id="ARBA00009922"/>
    </source>
</evidence>
<feature type="domain" description="UvrD-like helicase ATP-binding" evidence="14">
    <location>
        <begin position="18"/>
        <end position="342"/>
    </location>
</feature>
<keyword evidence="6 13" id="KW-0067">ATP-binding</keyword>
<dbReference type="InterPro" id="IPR013986">
    <property type="entry name" value="DExx_box_DNA_helicase_dom_sf"/>
</dbReference>
<dbReference type="Pfam" id="PF21196">
    <property type="entry name" value="PcrA_UvrD_tudor"/>
    <property type="match status" value="1"/>
</dbReference>
<dbReference type="Pfam" id="PF00580">
    <property type="entry name" value="UvrD-helicase"/>
    <property type="match status" value="2"/>
</dbReference>
<dbReference type="EC" id="5.6.2.4" evidence="10"/>
<protein>
    <recommendedName>
        <fullName evidence="2">ATP-dependent DNA helicase PcrA</fullName>
        <ecNumber evidence="10">5.6.2.4</ecNumber>
    </recommendedName>
    <alternativeName>
        <fullName evidence="11">DNA 3'-5' helicase PcrA</fullName>
    </alternativeName>
</protein>
<dbReference type="AlphaFoldDB" id="A0A9D5M791"/>
<evidence type="ECO:0000256" key="9">
    <source>
        <dbReference type="ARBA" id="ARBA00034617"/>
    </source>
</evidence>
<dbReference type="Pfam" id="PF13361">
    <property type="entry name" value="UvrD_C"/>
    <property type="match status" value="1"/>
</dbReference>
<evidence type="ECO:0000256" key="11">
    <source>
        <dbReference type="ARBA" id="ARBA00034900"/>
    </source>
</evidence>
<sequence length="785" mass="88692">MNIEYQELRRKILAKEYPDLNSRQKEAVLQTEGPLLVLAGAGSGKTTVIVYKIAHLIRFGKTEIGSMAIQPQGLSEQDMEILQWYADGELDELPPHLLSCLAEDPPEPSRIMAITFTNKAAGELKQRLVHQLGDAGDQILASTFHSACVRFLRRDSERIGYERSFTIYDTADQQTLMKDCLKELGIDDKKFPPRAVLSEISRAKDKLIDPVEYSQMNAGDFYFSRIAKLYELYQKKLKTNNAMDFDDLIANTVRLLEDCPDVLEYYQNRFRYILVDEYQDTNRAQYRLVSLLAGKYHNLCVVGDDDQSIYKFRGADIRNILDFEKEFPNCRVIKLEENYRSTQNILDAANAVISNNQGRKGKALWTANGGGEHLELYTALNEHNEAYHIADTIRKLGGNLSDTVILYRMNAMSRIIEDALLKSALPYKVVGGLRFYDRKEIKDLTAYLRLIQNHGDNIALRRVINEPKRGIGAATVERAEAIAIGEGLTIFEVCRRAGSFEEFPARAAGKLEEFARLIEGLRKEIDEDMGLELFVKTVMERTGMVAALQQEKTVENQTRLENLDEFISMVQESVKKDAAITLEELLEDISLLSDIDNYDEAQDAVTLMTLHSAKGLEFPNVFLIGMEEGVFPGLRSMGDPEEMEEERRLCYVGITRAKKRLFFTNAKSRTLFGSTKFNKPSRFLNEIPDTLLEKKEERPQAAFVSSGAVKPQGFGRSTFLENREKPAAARAAAQEFAPGDKVRHRKFGEGTIVAAQKMGADTLLRIAFAEGEKKLLAAYAPIEKI</sequence>
<comment type="similarity">
    <text evidence="1">Belongs to the helicase family. UvrD subfamily.</text>
</comment>
<dbReference type="InterPro" id="IPR014017">
    <property type="entry name" value="DNA_helicase_UvrD-like_C"/>
</dbReference>
<dbReference type="GO" id="GO:0005829">
    <property type="term" value="C:cytosol"/>
    <property type="evidence" value="ECO:0007669"/>
    <property type="project" value="TreeGrafter"/>
</dbReference>
<name>A0A9D5M791_9FIRM</name>
<dbReference type="GO" id="GO:0043138">
    <property type="term" value="F:3'-5' DNA helicase activity"/>
    <property type="evidence" value="ECO:0007669"/>
    <property type="project" value="UniProtKB-EC"/>
</dbReference>
<dbReference type="CDD" id="cd18807">
    <property type="entry name" value="SF1_C_UvrD"/>
    <property type="match status" value="1"/>
</dbReference>
<dbReference type="InterPro" id="IPR014016">
    <property type="entry name" value="UvrD-like_ATP-bd"/>
</dbReference>
<dbReference type="Gene3D" id="3.40.50.300">
    <property type="entry name" value="P-loop containing nucleotide triphosphate hydrolases"/>
    <property type="match status" value="3"/>
</dbReference>
<evidence type="ECO:0000313" key="16">
    <source>
        <dbReference type="EMBL" id="MBE5040834.1"/>
    </source>
</evidence>
<feature type="domain" description="UvrD-like helicase C-terminal" evidence="15">
    <location>
        <begin position="343"/>
        <end position="615"/>
    </location>
</feature>
<dbReference type="InterPro" id="IPR000212">
    <property type="entry name" value="DNA_helicase_UvrD/REP"/>
</dbReference>
<dbReference type="InterPro" id="IPR027417">
    <property type="entry name" value="P-loop_NTPase"/>
</dbReference>
<dbReference type="GO" id="GO:0033202">
    <property type="term" value="C:DNA helicase complex"/>
    <property type="evidence" value="ECO:0007669"/>
    <property type="project" value="TreeGrafter"/>
</dbReference>
<dbReference type="PANTHER" id="PTHR11070:SF2">
    <property type="entry name" value="ATP-DEPENDENT DNA HELICASE SRS2"/>
    <property type="match status" value="1"/>
</dbReference>
<dbReference type="GO" id="GO:0000725">
    <property type="term" value="P:recombinational repair"/>
    <property type="evidence" value="ECO:0007669"/>
    <property type="project" value="TreeGrafter"/>
</dbReference>
<evidence type="ECO:0000256" key="12">
    <source>
        <dbReference type="ARBA" id="ARBA00048988"/>
    </source>
</evidence>
<dbReference type="EMBL" id="JADCKB010000024">
    <property type="protein sequence ID" value="MBE5040834.1"/>
    <property type="molecule type" value="Genomic_DNA"/>
</dbReference>
<keyword evidence="4 13" id="KW-0378">Hydrolase</keyword>
<evidence type="ECO:0000256" key="7">
    <source>
        <dbReference type="ARBA" id="ARBA00023125"/>
    </source>
</evidence>
<evidence type="ECO:0000256" key="10">
    <source>
        <dbReference type="ARBA" id="ARBA00034808"/>
    </source>
</evidence>
<dbReference type="RefSeq" id="WP_404815164.1">
    <property type="nucleotide sequence ID" value="NZ_JADCKB010000024.1"/>
</dbReference>
<dbReference type="GO" id="GO:0016787">
    <property type="term" value="F:hydrolase activity"/>
    <property type="evidence" value="ECO:0007669"/>
    <property type="project" value="UniProtKB-UniRule"/>
</dbReference>
<evidence type="ECO:0000256" key="6">
    <source>
        <dbReference type="ARBA" id="ARBA00022840"/>
    </source>
</evidence>
<dbReference type="PANTHER" id="PTHR11070">
    <property type="entry name" value="UVRD / RECB / PCRA DNA HELICASE FAMILY MEMBER"/>
    <property type="match status" value="1"/>
</dbReference>
<dbReference type="GO" id="GO:0009314">
    <property type="term" value="P:response to radiation"/>
    <property type="evidence" value="ECO:0007669"/>
    <property type="project" value="UniProtKB-ARBA"/>
</dbReference>
<dbReference type="SUPFAM" id="SSF52540">
    <property type="entry name" value="P-loop containing nucleoside triphosphate hydrolases"/>
    <property type="match status" value="1"/>
</dbReference>
<keyword evidence="3 13" id="KW-0547">Nucleotide-binding</keyword>
<gene>
    <name evidence="16" type="ORF">INF28_10220</name>
</gene>
<comment type="catalytic activity">
    <reaction evidence="12">
        <text>ATP + H2O = ADP + phosphate + H(+)</text>
        <dbReference type="Rhea" id="RHEA:13065"/>
        <dbReference type="ChEBI" id="CHEBI:15377"/>
        <dbReference type="ChEBI" id="CHEBI:15378"/>
        <dbReference type="ChEBI" id="CHEBI:30616"/>
        <dbReference type="ChEBI" id="CHEBI:43474"/>
        <dbReference type="ChEBI" id="CHEBI:456216"/>
        <dbReference type="EC" id="5.6.2.4"/>
    </reaction>
</comment>
<evidence type="ECO:0000256" key="8">
    <source>
        <dbReference type="ARBA" id="ARBA00023235"/>
    </source>
</evidence>
<keyword evidence="7" id="KW-0238">DNA-binding</keyword>
<organism evidence="16 17">
    <name type="scientific">Ructibacterium gallinarum</name>
    <dbReference type="NCBI Taxonomy" id="2779355"/>
    <lineage>
        <taxon>Bacteria</taxon>
        <taxon>Bacillati</taxon>
        <taxon>Bacillota</taxon>
        <taxon>Clostridia</taxon>
        <taxon>Eubacteriales</taxon>
        <taxon>Oscillospiraceae</taxon>
        <taxon>Ructibacterium</taxon>
    </lineage>
</organism>
<proteinExistence type="inferred from homology"/>
<evidence type="ECO:0000256" key="3">
    <source>
        <dbReference type="ARBA" id="ARBA00022741"/>
    </source>
</evidence>
<dbReference type="Gene3D" id="1.10.10.160">
    <property type="match status" value="1"/>
</dbReference>
<evidence type="ECO:0000259" key="14">
    <source>
        <dbReference type="PROSITE" id="PS51198"/>
    </source>
</evidence>
<dbReference type="CDD" id="cd17932">
    <property type="entry name" value="DEXQc_UvrD"/>
    <property type="match status" value="1"/>
</dbReference>
<dbReference type="PROSITE" id="PS51217">
    <property type="entry name" value="UVRD_HELICASE_CTER"/>
    <property type="match status" value="1"/>
</dbReference>
<evidence type="ECO:0000259" key="15">
    <source>
        <dbReference type="PROSITE" id="PS51217"/>
    </source>
</evidence>
<dbReference type="FunFam" id="1.10.486.10:FF:000003">
    <property type="entry name" value="ATP-dependent DNA helicase"/>
    <property type="match status" value="1"/>
</dbReference>
<dbReference type="PROSITE" id="PS51198">
    <property type="entry name" value="UVRD_HELICASE_ATP_BIND"/>
    <property type="match status" value="1"/>
</dbReference>
<evidence type="ECO:0000313" key="17">
    <source>
        <dbReference type="Proteomes" id="UP000806542"/>
    </source>
</evidence>
<dbReference type="FunFam" id="1.10.10.160:FF:000001">
    <property type="entry name" value="ATP-dependent DNA helicase"/>
    <property type="match status" value="1"/>
</dbReference>
<keyword evidence="5 13" id="KW-0347">Helicase</keyword>
<keyword evidence="8" id="KW-0413">Isomerase</keyword>
<feature type="binding site" evidence="13">
    <location>
        <begin position="39"/>
        <end position="46"/>
    </location>
    <ligand>
        <name>ATP</name>
        <dbReference type="ChEBI" id="CHEBI:30616"/>
    </ligand>
</feature>